<name>A0A3R7GS43_9STRA</name>
<feature type="region of interest" description="Disordered" evidence="10">
    <location>
        <begin position="786"/>
        <end position="830"/>
    </location>
</feature>
<gene>
    <name evidence="14" type="ORF">BBI17_002388</name>
    <name evidence="15" type="ORF">BBO99_00002520</name>
</gene>
<dbReference type="InterPro" id="IPR000629">
    <property type="entry name" value="RNA-helicase_DEAD-box_CS"/>
</dbReference>
<feature type="region of interest" description="Disordered" evidence="10">
    <location>
        <begin position="591"/>
        <end position="616"/>
    </location>
</feature>
<dbReference type="SMART" id="SM00487">
    <property type="entry name" value="DEXDc"/>
    <property type="match status" value="1"/>
</dbReference>
<accession>A0A3R7GS43</accession>
<feature type="compositionally biased region" description="Basic and acidic residues" evidence="10">
    <location>
        <begin position="807"/>
        <end position="816"/>
    </location>
</feature>
<dbReference type="SMART" id="SM01123">
    <property type="entry name" value="DBP10CT"/>
    <property type="match status" value="1"/>
</dbReference>
<dbReference type="EMBL" id="MBDN02000043">
    <property type="protein sequence ID" value="RLN82969.1"/>
    <property type="molecule type" value="Genomic_DNA"/>
</dbReference>
<evidence type="ECO:0000256" key="5">
    <source>
        <dbReference type="ARBA" id="ARBA00022806"/>
    </source>
</evidence>
<keyword evidence="4" id="KW-0378">Hydrolase</keyword>
<feature type="compositionally biased region" description="Basic residues" evidence="10">
    <location>
        <begin position="868"/>
        <end position="878"/>
    </location>
</feature>
<dbReference type="InterPro" id="IPR050079">
    <property type="entry name" value="DEAD_box_RNA_helicase"/>
</dbReference>
<dbReference type="PROSITE" id="PS51194">
    <property type="entry name" value="HELICASE_CTER"/>
    <property type="match status" value="1"/>
</dbReference>
<evidence type="ECO:0000259" key="13">
    <source>
        <dbReference type="PROSITE" id="PS51195"/>
    </source>
</evidence>
<dbReference type="AlphaFoldDB" id="A0A3R7GS43"/>
<evidence type="ECO:0000313" key="14">
    <source>
        <dbReference type="EMBL" id="RLN36786.1"/>
    </source>
</evidence>
<dbReference type="Pfam" id="PF08147">
    <property type="entry name" value="DBP10CT"/>
    <property type="match status" value="1"/>
</dbReference>
<keyword evidence="16" id="KW-1185">Reference proteome</keyword>
<feature type="compositionally biased region" description="Basic and acidic residues" evidence="10">
    <location>
        <begin position="597"/>
        <end position="616"/>
    </location>
</feature>
<keyword evidence="6" id="KW-0067">ATP-binding</keyword>
<protein>
    <recommendedName>
        <fullName evidence="2">RNA helicase</fullName>
        <ecNumber evidence="2">3.6.4.13</ecNumber>
    </recommendedName>
</protein>
<feature type="region of interest" description="Disordered" evidence="10">
    <location>
        <begin position="658"/>
        <end position="684"/>
    </location>
</feature>
<comment type="similarity">
    <text evidence="1">Belongs to the DEAD box helicase family. DDX54/DBP10 subfamily.</text>
</comment>
<evidence type="ECO:0000256" key="2">
    <source>
        <dbReference type="ARBA" id="ARBA00012552"/>
    </source>
</evidence>
<dbReference type="GO" id="GO:0003724">
    <property type="term" value="F:RNA helicase activity"/>
    <property type="evidence" value="ECO:0007669"/>
    <property type="project" value="UniProtKB-EC"/>
</dbReference>
<dbReference type="GO" id="GO:0005730">
    <property type="term" value="C:nucleolus"/>
    <property type="evidence" value="ECO:0007669"/>
    <property type="project" value="UniProtKB-SubCell"/>
</dbReference>
<dbReference type="EMBL" id="MAYM02000704">
    <property type="protein sequence ID" value="RLN36786.1"/>
    <property type="molecule type" value="Genomic_DNA"/>
</dbReference>
<dbReference type="InterPro" id="IPR012541">
    <property type="entry name" value="DBP10_C"/>
</dbReference>
<dbReference type="GO" id="GO:0005524">
    <property type="term" value="F:ATP binding"/>
    <property type="evidence" value="ECO:0007669"/>
    <property type="project" value="UniProtKB-KW"/>
</dbReference>
<dbReference type="InterPro" id="IPR001650">
    <property type="entry name" value="Helicase_C-like"/>
</dbReference>
<feature type="domain" description="Helicase C-terminal" evidence="12">
    <location>
        <begin position="272"/>
        <end position="414"/>
    </location>
</feature>
<feature type="region of interest" description="Disordered" evidence="10">
    <location>
        <begin position="849"/>
        <end position="883"/>
    </location>
</feature>
<dbReference type="PROSITE" id="PS00039">
    <property type="entry name" value="DEAD_ATP_HELICASE"/>
    <property type="match status" value="1"/>
</dbReference>
<evidence type="ECO:0000256" key="10">
    <source>
        <dbReference type="SAM" id="MobiDB-lite"/>
    </source>
</evidence>
<dbReference type="Proteomes" id="UP000285883">
    <property type="component" value="Unassembled WGS sequence"/>
</dbReference>
<dbReference type="GO" id="GO:0003723">
    <property type="term" value="F:RNA binding"/>
    <property type="evidence" value="ECO:0007669"/>
    <property type="project" value="UniProtKB-KW"/>
</dbReference>
<evidence type="ECO:0000256" key="8">
    <source>
        <dbReference type="ARBA" id="ARBA00047984"/>
    </source>
</evidence>
<organism evidence="14 17">
    <name type="scientific">Phytophthora kernoviae</name>
    <dbReference type="NCBI Taxonomy" id="325452"/>
    <lineage>
        <taxon>Eukaryota</taxon>
        <taxon>Sar</taxon>
        <taxon>Stramenopiles</taxon>
        <taxon>Oomycota</taxon>
        <taxon>Peronosporomycetes</taxon>
        <taxon>Peronosporales</taxon>
        <taxon>Peronosporaceae</taxon>
        <taxon>Phytophthora</taxon>
    </lineage>
</organism>
<dbReference type="EC" id="3.6.4.13" evidence="2"/>
<feature type="short sequence motif" description="Q motif" evidence="9">
    <location>
        <begin position="37"/>
        <end position="65"/>
    </location>
</feature>
<feature type="domain" description="Helicase ATP-binding" evidence="11">
    <location>
        <begin position="68"/>
        <end position="241"/>
    </location>
</feature>
<dbReference type="CDD" id="cd17959">
    <property type="entry name" value="DEADc_DDX54"/>
    <property type="match status" value="1"/>
</dbReference>
<dbReference type="GO" id="GO:0005829">
    <property type="term" value="C:cytosol"/>
    <property type="evidence" value="ECO:0007669"/>
    <property type="project" value="TreeGrafter"/>
</dbReference>
<evidence type="ECO:0000313" key="17">
    <source>
        <dbReference type="Proteomes" id="UP000285883"/>
    </source>
</evidence>
<dbReference type="SMART" id="SM00490">
    <property type="entry name" value="HELICc"/>
    <property type="match status" value="1"/>
</dbReference>
<comment type="catalytic activity">
    <reaction evidence="8">
        <text>ATP + H2O = ADP + phosphate + H(+)</text>
        <dbReference type="Rhea" id="RHEA:13065"/>
        <dbReference type="ChEBI" id="CHEBI:15377"/>
        <dbReference type="ChEBI" id="CHEBI:15378"/>
        <dbReference type="ChEBI" id="CHEBI:30616"/>
        <dbReference type="ChEBI" id="CHEBI:43474"/>
        <dbReference type="ChEBI" id="CHEBI:456216"/>
        <dbReference type="EC" id="3.6.4.13"/>
    </reaction>
</comment>
<evidence type="ECO:0000256" key="7">
    <source>
        <dbReference type="ARBA" id="ARBA00022884"/>
    </source>
</evidence>
<dbReference type="Pfam" id="PF00270">
    <property type="entry name" value="DEAD"/>
    <property type="match status" value="1"/>
</dbReference>
<keyword evidence="5" id="KW-0347">Helicase</keyword>
<evidence type="ECO:0000256" key="6">
    <source>
        <dbReference type="ARBA" id="ARBA00022840"/>
    </source>
</evidence>
<dbReference type="GO" id="GO:0016787">
    <property type="term" value="F:hydrolase activity"/>
    <property type="evidence" value="ECO:0007669"/>
    <property type="project" value="UniProtKB-KW"/>
</dbReference>
<dbReference type="InterPro" id="IPR014014">
    <property type="entry name" value="RNA_helicase_DEAD_Q_motif"/>
</dbReference>
<dbReference type="CDD" id="cd18787">
    <property type="entry name" value="SF2_C_DEAD"/>
    <property type="match status" value="1"/>
</dbReference>
<dbReference type="InterPro" id="IPR027417">
    <property type="entry name" value="P-loop_NTPase"/>
</dbReference>
<dbReference type="InterPro" id="IPR033517">
    <property type="entry name" value="DDX54/DBP10_DEAD-box_helicase"/>
</dbReference>
<dbReference type="PANTHER" id="PTHR47959:SF8">
    <property type="entry name" value="RNA HELICASE"/>
    <property type="match status" value="1"/>
</dbReference>
<evidence type="ECO:0000259" key="12">
    <source>
        <dbReference type="PROSITE" id="PS51194"/>
    </source>
</evidence>
<feature type="domain" description="DEAD-box RNA helicase Q" evidence="13">
    <location>
        <begin position="37"/>
        <end position="65"/>
    </location>
</feature>
<proteinExistence type="inferred from homology"/>
<dbReference type="Pfam" id="PF00271">
    <property type="entry name" value="Helicase_C"/>
    <property type="match status" value="1"/>
</dbReference>
<dbReference type="InterPro" id="IPR011545">
    <property type="entry name" value="DEAD/DEAH_box_helicase_dom"/>
</dbReference>
<dbReference type="Gene3D" id="3.40.50.300">
    <property type="entry name" value="P-loop containing nucleotide triphosphate hydrolases"/>
    <property type="match status" value="2"/>
</dbReference>
<evidence type="ECO:0000256" key="9">
    <source>
        <dbReference type="PROSITE-ProRule" id="PRU00552"/>
    </source>
</evidence>
<keyword evidence="7" id="KW-0694">RNA-binding</keyword>
<evidence type="ECO:0000313" key="16">
    <source>
        <dbReference type="Proteomes" id="UP000285624"/>
    </source>
</evidence>
<sequence length="971" mass="107057">MAGDDLLKKNKKKGSGAGADANATTHGKSNGKGAGVGGFQHLGLSPLVFRGVMAMGYKVPTPIQRKSLPIVLSGKDCVAMARTGSGKTAAFLIPMVEKLKEHSTKIGVRGLVLSPTRELAVQTLRFAKQLSKFTSLKISLIVGGEGMDQQFEAIATNPDVLVATPGRLMHLLQEIPDFNLKSVEYVVFDEADRIFEMGFAEQLQEILKNMPTSRQTLLFSATLPKALVQFARAGLSEPELIRLDVESKISENLKMAFFTVRSLDKAALFLYMVREFLPKGEQTIVFAATRHHVELLHALLVANHIEASCAYGDMDQASRKINIGKFRAKKTSLLIVTDVAARGIDIPLLNNVLNYSFPPTAKLFVHRVGRAARAGRSGTAFSFVDPDETPFMVDLHLYIGRRLEDSSPELSAGAKPYSLSTMRVADVHYGAFPNDLIDQETEATQELMRNHPQVSPLIKVCDNAYKAYARTRADPSKLSIRRAKELVVKKVHPLFQKEYVLDEAKAEKAAYIDSLQTFRPPQTIFEIASGAHSSVKRSSPGVQMMVKKRKLHGKIIATETTKAADKVKAKEEAAAINAVADQEEAAKAGAEGLTITKKQEANGKDNEEVGTAEKDTADALPQKKKAFFLSKHERKQLKKRVAGGEKDEDVMKEMAAVKEQQSSNIVGDKDQEEGEGASQSFKDDDNYIGYMKEGDYTTEGFLAKNADGGKVNAFAEARLEEAILDVNPDEAIEMNKKRRILHWDVRKKKFVKTTAGELTSQGTLKRRNESGVSMRKKQQVGEVYRRWQQKQHKRVAGGGEEVDDEEGGGRKLDYRNGRKPRANTAMASRSSVNKFAKDELLSEGKIRKEEKRKARSRGAKVSSGAMSKRGKGNIKGKSHGAPTRSKAIIKRRVPTLLLRRLGCAQVPKAPNFLELPLPSRLHLEDVRPSSHQLQDPTTSRKFNELLPAEVVRSSLLMITALFVGLDYGSVM</sequence>
<dbReference type="InterPro" id="IPR014001">
    <property type="entry name" value="Helicase_ATP-bd"/>
</dbReference>
<evidence type="ECO:0000256" key="1">
    <source>
        <dbReference type="ARBA" id="ARBA00010379"/>
    </source>
</evidence>
<keyword evidence="3" id="KW-0547">Nucleotide-binding</keyword>
<feature type="region of interest" description="Disordered" evidence="10">
    <location>
        <begin position="1"/>
        <end position="32"/>
    </location>
</feature>
<reference evidence="16 17" key="1">
    <citation type="submission" date="2018-07" db="EMBL/GenBank/DDBJ databases">
        <title>Genome sequencing of oomycete isolates from Chile give support for New Zealand origin for Phytophthora kernoviae and make available the first Nothophytophthora sp. genome.</title>
        <authorList>
            <person name="Studholme D.J."/>
            <person name="Sanfuentes E."/>
            <person name="Panda P."/>
            <person name="Hill R."/>
            <person name="Sambles C."/>
            <person name="Grant M."/>
            <person name="Williams N.M."/>
            <person name="Mcdougal R.L."/>
        </authorList>
    </citation>
    <scope>NUCLEOTIDE SEQUENCE [LARGE SCALE GENOMIC DNA]</scope>
    <source>
        <strain evidence="14">Chile2</strain>
        <strain evidence="15">Chile4</strain>
    </source>
</reference>
<evidence type="ECO:0000259" key="11">
    <source>
        <dbReference type="PROSITE" id="PS51192"/>
    </source>
</evidence>
<dbReference type="STRING" id="325452.A0A3R7GS43"/>
<evidence type="ECO:0000256" key="4">
    <source>
        <dbReference type="ARBA" id="ARBA00022801"/>
    </source>
</evidence>
<dbReference type="PANTHER" id="PTHR47959">
    <property type="entry name" value="ATP-DEPENDENT RNA HELICASE RHLE-RELATED"/>
    <property type="match status" value="1"/>
</dbReference>
<evidence type="ECO:0000256" key="3">
    <source>
        <dbReference type="ARBA" id="ARBA00022741"/>
    </source>
</evidence>
<dbReference type="PROSITE" id="PS51192">
    <property type="entry name" value="HELICASE_ATP_BIND_1"/>
    <property type="match status" value="1"/>
</dbReference>
<dbReference type="Proteomes" id="UP000285624">
    <property type="component" value="Unassembled WGS sequence"/>
</dbReference>
<evidence type="ECO:0000313" key="15">
    <source>
        <dbReference type="EMBL" id="RLN82969.1"/>
    </source>
</evidence>
<comment type="caution">
    <text evidence="14">The sequence shown here is derived from an EMBL/GenBank/DDBJ whole genome shotgun (WGS) entry which is preliminary data.</text>
</comment>
<dbReference type="PROSITE" id="PS51195">
    <property type="entry name" value="Q_MOTIF"/>
    <property type="match status" value="1"/>
</dbReference>
<dbReference type="SUPFAM" id="SSF52540">
    <property type="entry name" value="P-loop containing nucleoside triphosphate hydrolases"/>
    <property type="match status" value="1"/>
</dbReference>